<protein>
    <recommendedName>
        <fullName evidence="4">FAD-binding oxidoreductase/transferase type 4 C-terminal domain-containing protein</fullName>
    </recommendedName>
</protein>
<keyword evidence="3" id="KW-0274">FAD</keyword>
<dbReference type="Pfam" id="PF02913">
    <property type="entry name" value="FAD-oxidase_C"/>
    <property type="match status" value="1"/>
</dbReference>
<dbReference type="InterPro" id="IPR016164">
    <property type="entry name" value="FAD-linked_Oxase-like_C"/>
</dbReference>
<keyword evidence="2" id="KW-0285">Flavoprotein</keyword>
<comment type="caution">
    <text evidence="5">The sequence shown here is derived from an EMBL/GenBank/DDBJ whole genome shotgun (WGS) entry which is preliminary data.</text>
</comment>
<comment type="cofactor">
    <cofactor evidence="1">
        <name>FAD</name>
        <dbReference type="ChEBI" id="CHEBI:57692"/>
    </cofactor>
</comment>
<accession>A0A257T1E0</accession>
<dbReference type="FunFam" id="1.10.45.10:FF:000001">
    <property type="entry name" value="D-lactate dehydrogenase mitochondrial"/>
    <property type="match status" value="1"/>
</dbReference>
<name>A0A257T1E0_9PROT</name>
<dbReference type="InterPro" id="IPR016171">
    <property type="entry name" value="Vanillyl_alc_oxidase_C-sub2"/>
</dbReference>
<evidence type="ECO:0000256" key="2">
    <source>
        <dbReference type="ARBA" id="ARBA00022630"/>
    </source>
</evidence>
<reference evidence="5 6" key="1">
    <citation type="submission" date="2017-03" db="EMBL/GenBank/DDBJ databases">
        <title>Lifting the veil on microbial sulfur biogeochemistry in mining wastewaters.</title>
        <authorList>
            <person name="Kantor R.S."/>
            <person name="Colenbrander Nelson T."/>
            <person name="Marshall S."/>
            <person name="Bennett D."/>
            <person name="Apte S."/>
            <person name="Camacho D."/>
            <person name="Thomas B.C."/>
            <person name="Warren L.A."/>
            <person name="Banfield J.F."/>
        </authorList>
    </citation>
    <scope>NUCLEOTIDE SEQUENCE [LARGE SCALE GENOMIC DNA]</scope>
    <source>
        <strain evidence="5">21-59-9</strain>
    </source>
</reference>
<sequence length="43" mass="4601">IGSSKRAYVPLELSPGNLGIQRAIKQVFDPDGILNPGKLLPEV</sequence>
<proteinExistence type="predicted"/>
<evidence type="ECO:0000313" key="6">
    <source>
        <dbReference type="Proteomes" id="UP000216779"/>
    </source>
</evidence>
<dbReference type="SUPFAM" id="SSF55103">
    <property type="entry name" value="FAD-linked oxidases, C-terminal domain"/>
    <property type="match status" value="1"/>
</dbReference>
<dbReference type="Gene3D" id="1.10.45.10">
    <property type="entry name" value="Vanillyl-alcohol Oxidase, Chain A, domain 4"/>
    <property type="match status" value="1"/>
</dbReference>
<dbReference type="AlphaFoldDB" id="A0A257T1E0"/>
<gene>
    <name evidence="5" type="ORF">B7Z70_09445</name>
</gene>
<feature type="non-terminal residue" evidence="5">
    <location>
        <position position="1"/>
    </location>
</feature>
<feature type="domain" description="FAD-binding oxidoreductase/transferase type 4 C-terminal" evidence="4">
    <location>
        <begin position="1"/>
        <end position="39"/>
    </location>
</feature>
<organism evidence="5 6">
    <name type="scientific">Acidithiobacillus ferrivorans</name>
    <dbReference type="NCBI Taxonomy" id="160808"/>
    <lineage>
        <taxon>Bacteria</taxon>
        <taxon>Pseudomonadati</taxon>
        <taxon>Pseudomonadota</taxon>
        <taxon>Acidithiobacillia</taxon>
        <taxon>Acidithiobacillales</taxon>
        <taxon>Acidithiobacillaceae</taxon>
        <taxon>Acidithiobacillus</taxon>
    </lineage>
</organism>
<evidence type="ECO:0000256" key="3">
    <source>
        <dbReference type="ARBA" id="ARBA00022827"/>
    </source>
</evidence>
<evidence type="ECO:0000259" key="4">
    <source>
        <dbReference type="Pfam" id="PF02913"/>
    </source>
</evidence>
<evidence type="ECO:0000313" key="5">
    <source>
        <dbReference type="EMBL" id="OYV78461.1"/>
    </source>
</evidence>
<dbReference type="GO" id="GO:0003824">
    <property type="term" value="F:catalytic activity"/>
    <property type="evidence" value="ECO:0007669"/>
    <property type="project" value="InterPro"/>
</dbReference>
<evidence type="ECO:0000256" key="1">
    <source>
        <dbReference type="ARBA" id="ARBA00001974"/>
    </source>
</evidence>
<dbReference type="InterPro" id="IPR004113">
    <property type="entry name" value="FAD-bd_oxidored_4_C"/>
</dbReference>
<dbReference type="Proteomes" id="UP000216779">
    <property type="component" value="Unassembled WGS sequence"/>
</dbReference>
<dbReference type="EMBL" id="NCBC01000361">
    <property type="protein sequence ID" value="OYV78461.1"/>
    <property type="molecule type" value="Genomic_DNA"/>
</dbReference>
<dbReference type="GO" id="GO:0050660">
    <property type="term" value="F:flavin adenine dinucleotide binding"/>
    <property type="evidence" value="ECO:0007669"/>
    <property type="project" value="InterPro"/>
</dbReference>